<gene>
    <name evidence="2" type="ORF">ES674_09065</name>
</gene>
<feature type="domain" description="YdhG-like" evidence="1">
    <location>
        <begin position="16"/>
        <end position="109"/>
    </location>
</feature>
<organism evidence="2 3">
    <name type="scientific">Bizionia myxarmorum</name>
    <dbReference type="NCBI Taxonomy" id="291186"/>
    <lineage>
        <taxon>Bacteria</taxon>
        <taxon>Pseudomonadati</taxon>
        <taxon>Bacteroidota</taxon>
        <taxon>Flavobacteriia</taxon>
        <taxon>Flavobacteriales</taxon>
        <taxon>Flavobacteriaceae</taxon>
        <taxon>Bizionia</taxon>
    </lineage>
</organism>
<dbReference type="AlphaFoldDB" id="A0A5D0R5N7"/>
<dbReference type="SUPFAM" id="SSF159888">
    <property type="entry name" value="YdhG-like"/>
    <property type="match status" value="1"/>
</dbReference>
<dbReference type="Proteomes" id="UP000323720">
    <property type="component" value="Unassembled WGS sequence"/>
</dbReference>
<dbReference type="InterPro" id="IPR014922">
    <property type="entry name" value="YdhG-like"/>
</dbReference>
<evidence type="ECO:0000259" key="1">
    <source>
        <dbReference type="Pfam" id="PF08818"/>
    </source>
</evidence>
<name>A0A5D0R5N7_9FLAO</name>
<keyword evidence="3" id="KW-1185">Reference proteome</keyword>
<reference evidence="2 3" key="1">
    <citation type="submission" date="2019-08" db="EMBL/GenBank/DDBJ databases">
        <title>Genomes of Antarctic Bizionia species.</title>
        <authorList>
            <person name="Bowman J.P."/>
        </authorList>
    </citation>
    <scope>NUCLEOTIDE SEQUENCE [LARGE SCALE GENOMIC DNA]</scope>
    <source>
        <strain evidence="2 3">ADA-4</strain>
    </source>
</reference>
<evidence type="ECO:0000313" key="3">
    <source>
        <dbReference type="Proteomes" id="UP000323720"/>
    </source>
</evidence>
<dbReference type="RefSeq" id="WP_148403689.1">
    <property type="nucleotide sequence ID" value="NZ_VSKK01000002.1"/>
</dbReference>
<evidence type="ECO:0000313" key="2">
    <source>
        <dbReference type="EMBL" id="TYB76852.1"/>
    </source>
</evidence>
<accession>A0A5D0R5N7</accession>
<comment type="caution">
    <text evidence="2">The sequence shown here is derived from an EMBL/GenBank/DDBJ whole genome shotgun (WGS) entry which is preliminary data.</text>
</comment>
<dbReference type="Pfam" id="PF08818">
    <property type="entry name" value="DUF1801"/>
    <property type="match status" value="1"/>
</dbReference>
<protein>
    <submittedName>
        <fullName evidence="2">DUF1801 domain-containing protein</fullName>
    </submittedName>
</protein>
<dbReference type="Gene3D" id="3.90.1150.200">
    <property type="match status" value="1"/>
</dbReference>
<sequence>MKPAEIYILNQEEPNKSILMHLQAVIRHALPTAELNYKWGMPCYYIDKRPICYMNSHKDYVDLGFWHSAHISNKFDAYLVNENRKIVKSLRYKKLEDVNDDILTAILQEIYLHKDKSFYKKL</sequence>
<dbReference type="EMBL" id="VSKK01000002">
    <property type="protein sequence ID" value="TYB76852.1"/>
    <property type="molecule type" value="Genomic_DNA"/>
</dbReference>
<dbReference type="OrthoDB" id="670608at2"/>
<proteinExistence type="predicted"/>